<gene>
    <name evidence="2" type="ORF">RRF57_006186</name>
</gene>
<evidence type="ECO:0000313" key="3">
    <source>
        <dbReference type="Proteomes" id="UP001305414"/>
    </source>
</evidence>
<evidence type="ECO:0000256" key="1">
    <source>
        <dbReference type="SAM" id="SignalP"/>
    </source>
</evidence>
<proteinExistence type="predicted"/>
<keyword evidence="1" id="KW-0732">Signal</keyword>
<evidence type="ECO:0000313" key="2">
    <source>
        <dbReference type="EMBL" id="KAK5630471.1"/>
    </source>
</evidence>
<protein>
    <recommendedName>
        <fullName evidence="4">SprT-like domain-containing protein</fullName>
    </recommendedName>
</protein>
<feature type="chain" id="PRO_5043021282" description="SprT-like domain-containing protein" evidence="1">
    <location>
        <begin position="31"/>
        <end position="176"/>
    </location>
</feature>
<dbReference type="Proteomes" id="UP001305414">
    <property type="component" value="Unassembled WGS sequence"/>
</dbReference>
<evidence type="ECO:0008006" key="4">
    <source>
        <dbReference type="Google" id="ProtNLM"/>
    </source>
</evidence>
<name>A0AAN7Z9P8_9PEZI</name>
<accession>A0AAN7Z9P8</accession>
<dbReference type="EMBL" id="JAWHQM010000016">
    <property type="protein sequence ID" value="KAK5630471.1"/>
    <property type="molecule type" value="Genomic_DNA"/>
</dbReference>
<keyword evidence="3" id="KW-1185">Reference proteome</keyword>
<reference evidence="2 3" key="1">
    <citation type="submission" date="2023-10" db="EMBL/GenBank/DDBJ databases">
        <title>Draft genome sequence of Xylaria bambusicola isolate GMP-LS, the root and basal stem rot pathogen of sugarcane in Indonesia.</title>
        <authorList>
            <person name="Selvaraj P."/>
            <person name="Muralishankar V."/>
            <person name="Muruganantham S."/>
            <person name="Sp S."/>
            <person name="Haryani S."/>
            <person name="Lau K.J.X."/>
            <person name="Naqvi N.I."/>
        </authorList>
    </citation>
    <scope>NUCLEOTIDE SEQUENCE [LARGE SCALE GENOMIC DNA]</scope>
    <source>
        <strain evidence="2">GMP-LS</strain>
    </source>
</reference>
<feature type="signal peptide" evidence="1">
    <location>
        <begin position="1"/>
        <end position="30"/>
    </location>
</feature>
<sequence>MMKFFDEFFFFGSVTLRIRFLILSVFPSEANEIGSCGHIGTQPPIFDILLHIMRGSQLATLPELVDTLFHEMIHAFLSSFTCYCPKCFRNDHNTVGMRTTSHGPTFRALSYAGMRYLGKWNLALDEVFKARSSGTYIDKPCLIREQRSIEAARQSDPLEHKLMLPYIKNPSPRLLI</sequence>
<comment type="caution">
    <text evidence="2">The sequence shown here is derived from an EMBL/GenBank/DDBJ whole genome shotgun (WGS) entry which is preliminary data.</text>
</comment>
<organism evidence="2 3">
    <name type="scientific">Xylaria bambusicola</name>
    <dbReference type="NCBI Taxonomy" id="326684"/>
    <lineage>
        <taxon>Eukaryota</taxon>
        <taxon>Fungi</taxon>
        <taxon>Dikarya</taxon>
        <taxon>Ascomycota</taxon>
        <taxon>Pezizomycotina</taxon>
        <taxon>Sordariomycetes</taxon>
        <taxon>Xylariomycetidae</taxon>
        <taxon>Xylariales</taxon>
        <taxon>Xylariaceae</taxon>
        <taxon>Xylaria</taxon>
    </lineage>
</organism>
<dbReference type="AlphaFoldDB" id="A0AAN7Z9P8"/>